<evidence type="ECO:0000256" key="5">
    <source>
        <dbReference type="ARBA" id="ARBA00023136"/>
    </source>
</evidence>
<dbReference type="OrthoDB" id="45037at2"/>
<evidence type="ECO:0000256" key="3">
    <source>
        <dbReference type="ARBA" id="ARBA00022692"/>
    </source>
</evidence>
<name>A0A1T4JN47_9FIRM</name>
<feature type="transmembrane region" description="Helical" evidence="6">
    <location>
        <begin position="58"/>
        <end position="79"/>
    </location>
</feature>
<accession>A0A1T4JN47</accession>
<organism evidence="7 8">
    <name type="scientific">Selenihalanaerobacter shriftii</name>
    <dbReference type="NCBI Taxonomy" id="142842"/>
    <lineage>
        <taxon>Bacteria</taxon>
        <taxon>Bacillati</taxon>
        <taxon>Bacillota</taxon>
        <taxon>Clostridia</taxon>
        <taxon>Halanaerobiales</taxon>
        <taxon>Halobacteroidaceae</taxon>
        <taxon>Selenihalanaerobacter</taxon>
    </lineage>
</organism>
<evidence type="ECO:0000256" key="2">
    <source>
        <dbReference type="ARBA" id="ARBA00022475"/>
    </source>
</evidence>
<evidence type="ECO:0000313" key="8">
    <source>
        <dbReference type="Proteomes" id="UP000190625"/>
    </source>
</evidence>
<feature type="transmembrane region" description="Helical" evidence="6">
    <location>
        <begin position="118"/>
        <end position="140"/>
    </location>
</feature>
<dbReference type="PANTHER" id="PTHR47089">
    <property type="entry name" value="ABC TRANSPORTER, PERMEASE PROTEIN"/>
    <property type="match status" value="1"/>
</dbReference>
<feature type="transmembrane region" description="Helical" evidence="6">
    <location>
        <begin position="319"/>
        <end position="341"/>
    </location>
</feature>
<feature type="transmembrane region" description="Helical" evidence="6">
    <location>
        <begin position="295"/>
        <end position="313"/>
    </location>
</feature>
<dbReference type="STRING" id="142842.SAMN02745118_00243"/>
<evidence type="ECO:0000256" key="6">
    <source>
        <dbReference type="SAM" id="Phobius"/>
    </source>
</evidence>
<dbReference type="GO" id="GO:0022857">
    <property type="term" value="F:transmembrane transporter activity"/>
    <property type="evidence" value="ECO:0007669"/>
    <property type="project" value="InterPro"/>
</dbReference>
<evidence type="ECO:0000256" key="1">
    <source>
        <dbReference type="ARBA" id="ARBA00004651"/>
    </source>
</evidence>
<protein>
    <submittedName>
        <fullName evidence="7">Nucleoside ABC transporter membrane protein</fullName>
    </submittedName>
</protein>
<feature type="transmembrane region" description="Helical" evidence="6">
    <location>
        <begin position="244"/>
        <end position="260"/>
    </location>
</feature>
<dbReference type="CDD" id="cd06580">
    <property type="entry name" value="TM_PBP1_transp_TpRbsC_like"/>
    <property type="match status" value="1"/>
</dbReference>
<gene>
    <name evidence="7" type="ORF">SAMN02745118_00243</name>
</gene>
<dbReference type="PANTHER" id="PTHR47089:SF1">
    <property type="entry name" value="GUANOSINE ABC TRANSPORTER PERMEASE PROTEIN NUPP"/>
    <property type="match status" value="1"/>
</dbReference>
<feature type="transmembrane region" description="Helical" evidence="6">
    <location>
        <begin position="192"/>
        <end position="214"/>
    </location>
</feature>
<sequence length="354" mass="37534">MGLDKIDFKSLAIELLIPVLAIIFSFIIGAVIVLAFGYDPVATYSALLQGAFGNLNRFADTLLSATPLILTGLSVAFAFRCGIFNIGGEGQLLVGGIAAAWVGTFKGLPLILHLPLAITAAVVAGALWIAVPAVLKAFLGVHEVITTIMMNYISYALVAYISLKVLANPGQIKTPPIESSAYLWRFSNILNIRSYLNLGFIIVLIVLLFIYYLLWKTTIGYEIRAVGINPDAAEYGGISAPKNIVLAMLISGGLAGLGGAERALGLYHYYIQGFSPGYGFTGIAVALLGRNHPAGILLAGILFGALANGRTFMNMSAGVPIDLVTIIQSIIIFFVAADAFFRKFIPNKSKGGVA</sequence>
<feature type="transmembrane region" description="Helical" evidence="6">
    <location>
        <begin position="266"/>
        <end position="288"/>
    </location>
</feature>
<dbReference type="AlphaFoldDB" id="A0A1T4JN47"/>
<dbReference type="EMBL" id="FUWM01000003">
    <property type="protein sequence ID" value="SJZ31551.1"/>
    <property type="molecule type" value="Genomic_DNA"/>
</dbReference>
<keyword evidence="2" id="KW-1003">Cell membrane</keyword>
<comment type="subcellular location">
    <subcellularLocation>
        <location evidence="1">Cell membrane</location>
        <topology evidence="1">Multi-pass membrane protein</topology>
    </subcellularLocation>
</comment>
<keyword evidence="5 6" id="KW-0472">Membrane</keyword>
<keyword evidence="4 6" id="KW-1133">Transmembrane helix</keyword>
<evidence type="ECO:0000256" key="4">
    <source>
        <dbReference type="ARBA" id="ARBA00022989"/>
    </source>
</evidence>
<dbReference type="GO" id="GO:0005886">
    <property type="term" value="C:plasma membrane"/>
    <property type="evidence" value="ECO:0007669"/>
    <property type="project" value="UniProtKB-SubCell"/>
</dbReference>
<keyword evidence="8" id="KW-1185">Reference proteome</keyword>
<feature type="transmembrane region" description="Helical" evidence="6">
    <location>
        <begin position="12"/>
        <end position="38"/>
    </location>
</feature>
<proteinExistence type="predicted"/>
<dbReference type="RefSeq" id="WP_078808768.1">
    <property type="nucleotide sequence ID" value="NZ_FUWM01000003.1"/>
</dbReference>
<evidence type="ECO:0000313" key="7">
    <source>
        <dbReference type="EMBL" id="SJZ31551.1"/>
    </source>
</evidence>
<dbReference type="InterPro" id="IPR001851">
    <property type="entry name" value="ABC_transp_permease"/>
</dbReference>
<dbReference type="Proteomes" id="UP000190625">
    <property type="component" value="Unassembled WGS sequence"/>
</dbReference>
<reference evidence="8" key="1">
    <citation type="submission" date="2017-02" db="EMBL/GenBank/DDBJ databases">
        <authorList>
            <person name="Varghese N."/>
            <person name="Submissions S."/>
        </authorList>
    </citation>
    <scope>NUCLEOTIDE SEQUENCE [LARGE SCALE GENOMIC DNA]</scope>
    <source>
        <strain evidence="8">ATCC BAA-73</strain>
    </source>
</reference>
<keyword evidence="3 6" id="KW-0812">Transmembrane</keyword>
<dbReference type="Pfam" id="PF02653">
    <property type="entry name" value="BPD_transp_2"/>
    <property type="match status" value="1"/>
</dbReference>